<dbReference type="Proteomes" id="UP001189429">
    <property type="component" value="Unassembled WGS sequence"/>
</dbReference>
<accession>A0ABN9Y6D5</accession>
<proteinExistence type="predicted"/>
<evidence type="ECO:0000313" key="2">
    <source>
        <dbReference type="Proteomes" id="UP001189429"/>
    </source>
</evidence>
<gene>
    <name evidence="1" type="ORF">PCOR1329_LOCUS81613</name>
</gene>
<keyword evidence="2" id="KW-1185">Reference proteome</keyword>
<sequence>MVAVGVGALVESETRFLGALPKTTEALTAAKASFCKSVVAGDDEDDMPSLFDSTRGARDDPNLDFAPSIPQTFELDSSSAVAGTTRCFDSGVVDRTVPSPIVFIDHAMSAYELLKARTALVNAINVTLAYDGGGADVVVAKNALSTDADVASVEGVVPGDGRSLSGRGPAVLAAIMGESDFGVAWQKAHGKGIDAAAAEAAFRASLPAKATSIANATMTFFHTSDEILAGMSGKTDAAVAKRVAAKVCIRDSMVRKLLGLGDKETEDRTLSALNLYEDAPLSGGASGVASAARELLKVQCPKKVVTVADMAEGIGNVDPGAVVAALRSAVGGGDSVSKLAAHMPMQAIYDMKDGGHAFDAADLDFITVIAMGESSIIIGYDEVVKILAAKVGDHMATVTLMHDAIGTVDGHRDARASKAYAWLIQDPLSVSLIDCEKTMLTNFTNASLFPTLEAETADYMVSHAIFFGQLATLAGLLRRDGEIVVGAAVRREVSKDLKAFVKHCESAKAHGMAPYSRLWGSLRDILGERFPVHVISRLPAKFFDAHSGEETGAGLLKVWTSIYYNSKYRSIPTLFVLFVALWGECGRAVWAALIAAQPPATAKVCSAASIGASIAESNYNGVASAFEQAGMAAPDFLELNAAIGQARMMRVDFSKLARHFGLASIDYEPTPAALCAAGVAEVVRYVFETTIYQDFRRAQASKAALAALGGGAQNAEVHLRAWLQDHLKAGAKAGVEIYKQKLALARESESMSIEREEWELVEGLEKSKAAARSSTGAGR</sequence>
<protein>
    <submittedName>
        <fullName evidence="1">Uncharacterized protein</fullName>
    </submittedName>
</protein>
<comment type="caution">
    <text evidence="1">The sequence shown here is derived from an EMBL/GenBank/DDBJ whole genome shotgun (WGS) entry which is preliminary data.</text>
</comment>
<name>A0ABN9Y6D5_9DINO</name>
<reference evidence="1" key="1">
    <citation type="submission" date="2023-10" db="EMBL/GenBank/DDBJ databases">
        <authorList>
            <person name="Chen Y."/>
            <person name="Shah S."/>
            <person name="Dougan E. K."/>
            <person name="Thang M."/>
            <person name="Chan C."/>
        </authorList>
    </citation>
    <scope>NUCLEOTIDE SEQUENCE [LARGE SCALE GENOMIC DNA]</scope>
</reference>
<evidence type="ECO:0000313" key="1">
    <source>
        <dbReference type="EMBL" id="CAK0906198.1"/>
    </source>
</evidence>
<organism evidence="1 2">
    <name type="scientific">Prorocentrum cordatum</name>
    <dbReference type="NCBI Taxonomy" id="2364126"/>
    <lineage>
        <taxon>Eukaryota</taxon>
        <taxon>Sar</taxon>
        <taxon>Alveolata</taxon>
        <taxon>Dinophyceae</taxon>
        <taxon>Prorocentrales</taxon>
        <taxon>Prorocentraceae</taxon>
        <taxon>Prorocentrum</taxon>
    </lineage>
</organism>
<dbReference type="EMBL" id="CAUYUJ010021658">
    <property type="protein sequence ID" value="CAK0906198.1"/>
    <property type="molecule type" value="Genomic_DNA"/>
</dbReference>